<gene>
    <name evidence="2" type="ORF">A2849_02095</name>
</gene>
<dbReference type="Proteomes" id="UP000178121">
    <property type="component" value="Unassembled WGS sequence"/>
</dbReference>
<reference evidence="2 3" key="1">
    <citation type="journal article" date="2016" name="Nat. Commun.">
        <title>Thousands of microbial genomes shed light on interconnected biogeochemical processes in an aquifer system.</title>
        <authorList>
            <person name="Anantharaman K."/>
            <person name="Brown C.T."/>
            <person name="Hug L.A."/>
            <person name="Sharon I."/>
            <person name="Castelle C.J."/>
            <person name="Probst A.J."/>
            <person name="Thomas B.C."/>
            <person name="Singh A."/>
            <person name="Wilkins M.J."/>
            <person name="Karaoz U."/>
            <person name="Brodie E.L."/>
            <person name="Williams K.H."/>
            <person name="Hubbard S.S."/>
            <person name="Banfield J.F."/>
        </authorList>
    </citation>
    <scope>NUCLEOTIDE SEQUENCE [LARGE SCALE GENOMIC DNA]</scope>
</reference>
<keyword evidence="1" id="KW-0378">Hydrolase</keyword>
<comment type="similarity">
    <text evidence="1">Belongs to the LOG family.</text>
</comment>
<dbReference type="GO" id="GO:0005829">
    <property type="term" value="C:cytosol"/>
    <property type="evidence" value="ECO:0007669"/>
    <property type="project" value="TreeGrafter"/>
</dbReference>
<accession>A0A1G2MDI0</accession>
<organism evidence="2 3">
    <name type="scientific">Candidatus Taylorbacteria bacterium RIFCSPHIGHO2_01_FULL_51_15</name>
    <dbReference type="NCBI Taxonomy" id="1802304"/>
    <lineage>
        <taxon>Bacteria</taxon>
        <taxon>Candidatus Tayloriibacteriota</taxon>
    </lineage>
</organism>
<dbReference type="AlphaFoldDB" id="A0A1G2MDI0"/>
<dbReference type="Gene3D" id="3.40.50.450">
    <property type="match status" value="1"/>
</dbReference>
<name>A0A1G2MDI0_9BACT</name>
<protein>
    <recommendedName>
        <fullName evidence="1">Cytokinin riboside 5'-monophosphate phosphoribohydrolase</fullName>
        <ecNumber evidence="1">3.2.2.n1</ecNumber>
    </recommendedName>
</protein>
<dbReference type="EC" id="3.2.2.n1" evidence="1"/>
<dbReference type="InterPro" id="IPR005269">
    <property type="entry name" value="LOG"/>
</dbReference>
<sequence length="218" mass="24476">MASQIKSRVARIEREFLAAFDFIVGFPRSVTFFGSSRCTEGSPHYVQARRLAGKIAKELGYTVLTGGSSGIMEAANRGAFEAGGESVGLNIKLPKLQHANGYTTASIDFSHFFVRKVALSYAAEAYIFFPGGFGTLDEFFEIITLVQTHKIRRIPVFLVGRDFWEPLDHFIRREVHEIHGAIDKHDLTLYTITDNDEEIVEAIRKAPIHDGLLRRKVE</sequence>
<comment type="caution">
    <text evidence="2">The sequence shown here is derived from an EMBL/GenBank/DDBJ whole genome shotgun (WGS) entry which is preliminary data.</text>
</comment>
<proteinExistence type="inferred from homology"/>
<dbReference type="InterPro" id="IPR052341">
    <property type="entry name" value="LOG_family_nucleotidases"/>
</dbReference>
<dbReference type="EMBL" id="MHRI01000015">
    <property type="protein sequence ID" value="OHA21082.1"/>
    <property type="molecule type" value="Genomic_DNA"/>
</dbReference>
<dbReference type="PANTHER" id="PTHR43393:SF2">
    <property type="entry name" value="CYTOKININ RIBOSIDE 5'-MONOPHOSPHATE PHOSPHORIBOHYDROLASE"/>
    <property type="match status" value="1"/>
</dbReference>
<keyword evidence="1" id="KW-0203">Cytokinin biosynthesis</keyword>
<dbReference type="InterPro" id="IPR031100">
    <property type="entry name" value="LOG_fam"/>
</dbReference>
<evidence type="ECO:0000256" key="1">
    <source>
        <dbReference type="RuleBase" id="RU363015"/>
    </source>
</evidence>
<dbReference type="NCBIfam" id="TIGR00730">
    <property type="entry name" value="Rossman fold protein, TIGR00730 family"/>
    <property type="match status" value="1"/>
</dbReference>
<dbReference type="PANTHER" id="PTHR43393">
    <property type="entry name" value="CYTOKININ RIBOSIDE 5'-MONOPHOSPHATE PHOSPHORIBOHYDROLASE"/>
    <property type="match status" value="1"/>
</dbReference>
<evidence type="ECO:0000313" key="2">
    <source>
        <dbReference type="EMBL" id="OHA21082.1"/>
    </source>
</evidence>
<evidence type="ECO:0000313" key="3">
    <source>
        <dbReference type="Proteomes" id="UP000178121"/>
    </source>
</evidence>
<dbReference type="GO" id="GO:0009691">
    <property type="term" value="P:cytokinin biosynthetic process"/>
    <property type="evidence" value="ECO:0007669"/>
    <property type="project" value="UniProtKB-UniRule"/>
</dbReference>
<dbReference type="SUPFAM" id="SSF102405">
    <property type="entry name" value="MCP/YpsA-like"/>
    <property type="match status" value="1"/>
</dbReference>
<dbReference type="Pfam" id="PF03641">
    <property type="entry name" value="Lysine_decarbox"/>
    <property type="match status" value="1"/>
</dbReference>
<dbReference type="GO" id="GO:0016787">
    <property type="term" value="F:hydrolase activity"/>
    <property type="evidence" value="ECO:0007669"/>
    <property type="project" value="UniProtKB-KW"/>
</dbReference>